<evidence type="ECO:0000313" key="2">
    <source>
        <dbReference type="Proteomes" id="UP000317238"/>
    </source>
</evidence>
<comment type="caution">
    <text evidence="1">The sequence shown here is derived from an EMBL/GenBank/DDBJ whole genome shotgun (WGS) entry which is preliminary data.</text>
</comment>
<sequence length="62" mass="6666">MEGGQRQVGQESWGGDRVISSIIAQPLQHGGRCEGARWSWELAEAPKVLVSRCGGTVRSDAD</sequence>
<accession>A0A5C5Y502</accession>
<keyword evidence="2" id="KW-1185">Reference proteome</keyword>
<dbReference type="EMBL" id="SJPL01000001">
    <property type="protein sequence ID" value="TWT69979.1"/>
    <property type="molecule type" value="Genomic_DNA"/>
</dbReference>
<protein>
    <submittedName>
        <fullName evidence="1">Uncharacterized protein</fullName>
    </submittedName>
</protein>
<reference evidence="1 2" key="1">
    <citation type="submission" date="2019-02" db="EMBL/GenBank/DDBJ databases">
        <title>Deep-cultivation of Planctomycetes and their phenomic and genomic characterization uncovers novel biology.</title>
        <authorList>
            <person name="Wiegand S."/>
            <person name="Jogler M."/>
            <person name="Boedeker C."/>
            <person name="Pinto D."/>
            <person name="Vollmers J."/>
            <person name="Rivas-Marin E."/>
            <person name="Kohn T."/>
            <person name="Peeters S.H."/>
            <person name="Heuer A."/>
            <person name="Rast P."/>
            <person name="Oberbeckmann S."/>
            <person name="Bunk B."/>
            <person name="Jeske O."/>
            <person name="Meyerdierks A."/>
            <person name="Storesund J.E."/>
            <person name="Kallscheuer N."/>
            <person name="Luecker S."/>
            <person name="Lage O.M."/>
            <person name="Pohl T."/>
            <person name="Merkel B.J."/>
            <person name="Hornburger P."/>
            <person name="Mueller R.-W."/>
            <person name="Bruemmer F."/>
            <person name="Labrenz M."/>
            <person name="Spormann A.M."/>
            <person name="Op Den Camp H."/>
            <person name="Overmann J."/>
            <person name="Amann R."/>
            <person name="Jetten M.S.M."/>
            <person name="Mascher T."/>
            <person name="Medema M.H."/>
            <person name="Devos D.P."/>
            <person name="Kaster A.-K."/>
            <person name="Ovreas L."/>
            <person name="Rohde M."/>
            <person name="Galperin M.Y."/>
            <person name="Jogler C."/>
        </authorList>
    </citation>
    <scope>NUCLEOTIDE SEQUENCE [LARGE SCALE GENOMIC DNA]</scope>
    <source>
        <strain evidence="1 2">Pan14r</strain>
    </source>
</reference>
<organism evidence="1 2">
    <name type="scientific">Crateriforma conspicua</name>
    <dbReference type="NCBI Taxonomy" id="2527996"/>
    <lineage>
        <taxon>Bacteria</taxon>
        <taxon>Pseudomonadati</taxon>
        <taxon>Planctomycetota</taxon>
        <taxon>Planctomycetia</taxon>
        <taxon>Planctomycetales</taxon>
        <taxon>Planctomycetaceae</taxon>
        <taxon>Crateriforma</taxon>
    </lineage>
</organism>
<name>A0A5C5Y502_9PLAN</name>
<dbReference type="AlphaFoldDB" id="A0A5C5Y502"/>
<dbReference type="Proteomes" id="UP000317238">
    <property type="component" value="Unassembled WGS sequence"/>
</dbReference>
<proteinExistence type="predicted"/>
<gene>
    <name evidence="1" type="ORF">Pan14r_22760</name>
</gene>
<evidence type="ECO:0000313" key="1">
    <source>
        <dbReference type="EMBL" id="TWT69979.1"/>
    </source>
</evidence>